<dbReference type="PANTHER" id="PTHR15710">
    <property type="entry name" value="E3 UBIQUITIN-PROTEIN LIGASE PRAJA"/>
    <property type="match status" value="1"/>
</dbReference>
<proteinExistence type="predicted"/>
<evidence type="ECO:0000256" key="2">
    <source>
        <dbReference type="ARBA" id="ARBA00022771"/>
    </source>
</evidence>
<protein>
    <recommendedName>
        <fullName evidence="6">RING-type domain-containing protein</fullName>
    </recommendedName>
</protein>
<dbReference type="Proteomes" id="UP000504638">
    <property type="component" value="Unplaced"/>
</dbReference>
<dbReference type="AlphaFoldDB" id="A0A6G1G5Z6"/>
<sequence length="197" mass="22785">MSGYEEEHNIPRGETTRAPQNRRPDLSTFYSNLEQIDTSGEHTPHTNRHAQPLPQDVSAAFRNLADFMRITMGSSGDDSDPEWQQLMLRFLVSMERDPPKEVQGVPDNFLDELERVPKSRLKKSQDCPICGNPFLDDEYPLVVRLPCHKDHLYDLDCIRPWLKVNPTCPLDRKELLKKKPPPPPVDDDDGEWDDYYA</sequence>
<evidence type="ECO:0000256" key="4">
    <source>
        <dbReference type="PROSITE-ProRule" id="PRU00175"/>
    </source>
</evidence>
<keyword evidence="3" id="KW-0862">Zinc</keyword>
<reference evidence="9" key="2">
    <citation type="submission" date="2020-04" db="EMBL/GenBank/DDBJ databases">
        <authorList>
            <consortium name="NCBI Genome Project"/>
        </authorList>
    </citation>
    <scope>NUCLEOTIDE SEQUENCE</scope>
    <source>
        <strain evidence="9">CBS 781.70</strain>
    </source>
</reference>
<evidence type="ECO:0000256" key="1">
    <source>
        <dbReference type="ARBA" id="ARBA00022723"/>
    </source>
</evidence>
<accession>A0A6G1G5Z6</accession>
<evidence type="ECO:0000259" key="6">
    <source>
        <dbReference type="PROSITE" id="PS50089"/>
    </source>
</evidence>
<evidence type="ECO:0000313" key="9">
    <source>
        <dbReference type="RefSeq" id="XP_033535002.1"/>
    </source>
</evidence>
<dbReference type="GO" id="GO:0008270">
    <property type="term" value="F:zinc ion binding"/>
    <property type="evidence" value="ECO:0007669"/>
    <property type="project" value="UniProtKB-KW"/>
</dbReference>
<dbReference type="OrthoDB" id="8062037at2759"/>
<dbReference type="GO" id="GO:0005737">
    <property type="term" value="C:cytoplasm"/>
    <property type="evidence" value="ECO:0007669"/>
    <property type="project" value="TreeGrafter"/>
</dbReference>
<keyword evidence="8" id="KW-1185">Reference proteome</keyword>
<dbReference type="InterPro" id="IPR013083">
    <property type="entry name" value="Znf_RING/FYVE/PHD"/>
</dbReference>
<dbReference type="SUPFAM" id="SSF57850">
    <property type="entry name" value="RING/U-box"/>
    <property type="match status" value="1"/>
</dbReference>
<dbReference type="Gene3D" id="3.30.40.10">
    <property type="entry name" value="Zinc/RING finger domain, C3HC4 (zinc finger)"/>
    <property type="match status" value="1"/>
</dbReference>
<feature type="compositionally biased region" description="Acidic residues" evidence="5">
    <location>
        <begin position="185"/>
        <end position="197"/>
    </location>
</feature>
<keyword evidence="2 4" id="KW-0863">Zinc-finger</keyword>
<evidence type="ECO:0000256" key="3">
    <source>
        <dbReference type="ARBA" id="ARBA00022833"/>
    </source>
</evidence>
<feature type="domain" description="RING-type" evidence="6">
    <location>
        <begin position="127"/>
        <end position="172"/>
    </location>
</feature>
<evidence type="ECO:0000313" key="8">
    <source>
        <dbReference type="Proteomes" id="UP000504638"/>
    </source>
</evidence>
<name>A0A6G1G5Z6_9PEZI</name>
<dbReference type="InterPro" id="IPR001841">
    <property type="entry name" value="Znf_RING"/>
</dbReference>
<reference evidence="7 9" key="1">
    <citation type="submission" date="2020-01" db="EMBL/GenBank/DDBJ databases">
        <authorList>
            <consortium name="DOE Joint Genome Institute"/>
            <person name="Haridas S."/>
            <person name="Albert R."/>
            <person name="Binder M."/>
            <person name="Bloem J."/>
            <person name="Labutti K."/>
            <person name="Salamov A."/>
            <person name="Andreopoulos B."/>
            <person name="Baker S.E."/>
            <person name="Barry K."/>
            <person name="Bills G."/>
            <person name="Bluhm B.H."/>
            <person name="Cannon C."/>
            <person name="Castanera R."/>
            <person name="Culley D.E."/>
            <person name="Daum C."/>
            <person name="Ezra D."/>
            <person name="Gonzalez J.B."/>
            <person name="Henrissat B."/>
            <person name="Kuo A."/>
            <person name="Liang C."/>
            <person name="Lipzen A."/>
            <person name="Lutzoni F."/>
            <person name="Magnuson J."/>
            <person name="Mondo S."/>
            <person name="Nolan M."/>
            <person name="Ohm R."/>
            <person name="Pangilinan J."/>
            <person name="Park H.-J."/>
            <person name="Ramirez L."/>
            <person name="Alfaro M."/>
            <person name="Sun H."/>
            <person name="Tritt A."/>
            <person name="Yoshinaga Y."/>
            <person name="Zwiers L.-H."/>
            <person name="Turgeon B.G."/>
            <person name="Goodwin S.B."/>
            <person name="Spatafora J.W."/>
            <person name="Crous P.W."/>
            <person name="Grigoriev I.V."/>
        </authorList>
    </citation>
    <scope>NUCLEOTIDE SEQUENCE</scope>
    <source>
        <strain evidence="7 9">CBS 781.70</strain>
    </source>
</reference>
<dbReference type="GeneID" id="54415762"/>
<dbReference type="GO" id="GO:0061630">
    <property type="term" value="F:ubiquitin protein ligase activity"/>
    <property type="evidence" value="ECO:0007669"/>
    <property type="project" value="TreeGrafter"/>
</dbReference>
<keyword evidence="1" id="KW-0479">Metal-binding</keyword>
<dbReference type="EMBL" id="ML975155">
    <property type="protein sequence ID" value="KAF1813371.1"/>
    <property type="molecule type" value="Genomic_DNA"/>
</dbReference>
<dbReference type="RefSeq" id="XP_033535002.1">
    <property type="nucleotide sequence ID" value="XM_033675192.1"/>
</dbReference>
<evidence type="ECO:0000256" key="5">
    <source>
        <dbReference type="SAM" id="MobiDB-lite"/>
    </source>
</evidence>
<feature type="region of interest" description="Disordered" evidence="5">
    <location>
        <begin position="1"/>
        <end position="25"/>
    </location>
</feature>
<dbReference type="GO" id="GO:0016567">
    <property type="term" value="P:protein ubiquitination"/>
    <property type="evidence" value="ECO:0007669"/>
    <property type="project" value="TreeGrafter"/>
</dbReference>
<evidence type="ECO:0000313" key="7">
    <source>
        <dbReference type="EMBL" id="KAF1813371.1"/>
    </source>
</evidence>
<dbReference type="Pfam" id="PF13639">
    <property type="entry name" value="zf-RING_2"/>
    <property type="match status" value="1"/>
</dbReference>
<dbReference type="PANTHER" id="PTHR15710:SF241">
    <property type="entry name" value="RING-TYPE DOMAIN-CONTAINING PROTEIN"/>
    <property type="match status" value="1"/>
</dbReference>
<organism evidence="7">
    <name type="scientific">Eremomyces bilateralis CBS 781.70</name>
    <dbReference type="NCBI Taxonomy" id="1392243"/>
    <lineage>
        <taxon>Eukaryota</taxon>
        <taxon>Fungi</taxon>
        <taxon>Dikarya</taxon>
        <taxon>Ascomycota</taxon>
        <taxon>Pezizomycotina</taxon>
        <taxon>Dothideomycetes</taxon>
        <taxon>Dothideomycetes incertae sedis</taxon>
        <taxon>Eremomycetales</taxon>
        <taxon>Eremomycetaceae</taxon>
        <taxon>Eremomyces</taxon>
    </lineage>
</organism>
<reference evidence="9" key="3">
    <citation type="submission" date="2025-04" db="UniProtKB">
        <authorList>
            <consortium name="RefSeq"/>
        </authorList>
    </citation>
    <scope>IDENTIFICATION</scope>
    <source>
        <strain evidence="9">CBS 781.70</strain>
    </source>
</reference>
<feature type="region of interest" description="Disordered" evidence="5">
    <location>
        <begin position="172"/>
        <end position="197"/>
    </location>
</feature>
<gene>
    <name evidence="7 9" type="ORF">P152DRAFT_316174</name>
</gene>
<feature type="compositionally biased region" description="Basic and acidic residues" evidence="5">
    <location>
        <begin position="1"/>
        <end position="15"/>
    </location>
</feature>
<dbReference type="PROSITE" id="PS50089">
    <property type="entry name" value="ZF_RING_2"/>
    <property type="match status" value="1"/>
</dbReference>